<dbReference type="Proteomes" id="UP000186309">
    <property type="component" value="Chromosome"/>
</dbReference>
<dbReference type="STRING" id="1387353.BSF38_02099"/>
<evidence type="ECO:0000313" key="2">
    <source>
        <dbReference type="EMBL" id="APW60622.1"/>
    </source>
</evidence>
<name>A0A1U7CNV7_9BACT</name>
<dbReference type="KEGG" id="pbor:BSF38_02099"/>
<gene>
    <name evidence="2" type="ORF">BSF38_02099</name>
</gene>
<feature type="transmembrane region" description="Helical" evidence="1">
    <location>
        <begin position="23"/>
        <end position="43"/>
    </location>
</feature>
<evidence type="ECO:0000256" key="1">
    <source>
        <dbReference type="SAM" id="Phobius"/>
    </source>
</evidence>
<reference evidence="3" key="1">
    <citation type="submission" date="2016-12" db="EMBL/GenBank/DDBJ databases">
        <title>Comparative genomics of four Isosphaeraceae planctomycetes: a common pool of plasmids and glycoside hydrolase genes.</title>
        <authorList>
            <person name="Ivanova A."/>
        </authorList>
    </citation>
    <scope>NUCLEOTIDE SEQUENCE [LARGE SCALE GENOMIC DNA]</scope>
    <source>
        <strain evidence="3">PX4</strain>
    </source>
</reference>
<organism evidence="2 3">
    <name type="scientific">Paludisphaera borealis</name>
    <dbReference type="NCBI Taxonomy" id="1387353"/>
    <lineage>
        <taxon>Bacteria</taxon>
        <taxon>Pseudomonadati</taxon>
        <taxon>Planctomycetota</taxon>
        <taxon>Planctomycetia</taxon>
        <taxon>Isosphaerales</taxon>
        <taxon>Isosphaeraceae</taxon>
        <taxon>Paludisphaera</taxon>
    </lineage>
</organism>
<accession>A0A1U7CNV7</accession>
<keyword evidence="3" id="KW-1185">Reference proteome</keyword>
<keyword evidence="1" id="KW-0472">Membrane</keyword>
<keyword evidence="1" id="KW-1133">Transmembrane helix</keyword>
<evidence type="ECO:0000313" key="3">
    <source>
        <dbReference type="Proteomes" id="UP000186309"/>
    </source>
</evidence>
<protein>
    <submittedName>
        <fullName evidence="2">Uncharacterized protein</fullName>
    </submittedName>
</protein>
<keyword evidence="1" id="KW-0812">Transmembrane</keyword>
<dbReference type="RefSeq" id="WP_145952060.1">
    <property type="nucleotide sequence ID" value="NZ_CP019082.1"/>
</dbReference>
<sequence>MPCSWTLHTLDVPFAAFMEFPNFWTWMTFTNLLVLVVSVDKLGRKLDRIMKHLGLEEEPPKPAPAPTALQSWAKPRNEAFQMHARAWGAETRRVALQVWAHPRLRPLSRLVEAGIVRTGRFIDRLLYRTPPGKSPAQDEV</sequence>
<dbReference type="EMBL" id="CP019082">
    <property type="protein sequence ID" value="APW60622.1"/>
    <property type="molecule type" value="Genomic_DNA"/>
</dbReference>
<proteinExistence type="predicted"/>
<dbReference type="AlphaFoldDB" id="A0A1U7CNV7"/>